<reference evidence="1 2" key="1">
    <citation type="submission" date="2019-03" db="EMBL/GenBank/DDBJ databases">
        <title>Genomic Encyclopedia of Type Strains, Phase IV (KMG-IV): sequencing the most valuable type-strain genomes for metagenomic binning, comparative biology and taxonomic classification.</title>
        <authorList>
            <person name="Goeker M."/>
        </authorList>
    </citation>
    <scope>NUCLEOTIDE SEQUENCE [LARGE SCALE GENOMIC DNA]</scope>
    <source>
        <strain evidence="1 2">DSM 15969</strain>
    </source>
</reference>
<dbReference type="EMBL" id="SLUI01000001">
    <property type="protein sequence ID" value="TCL39814.1"/>
    <property type="molecule type" value="Genomic_DNA"/>
</dbReference>
<name>A0A4R1Q428_9FIRM</name>
<dbReference type="Proteomes" id="UP000295063">
    <property type="component" value="Unassembled WGS sequence"/>
</dbReference>
<proteinExistence type="predicted"/>
<organism evidence="1 2">
    <name type="scientific">Anaerospora hongkongensis</name>
    <dbReference type="NCBI Taxonomy" id="244830"/>
    <lineage>
        <taxon>Bacteria</taxon>
        <taxon>Bacillati</taxon>
        <taxon>Bacillota</taxon>
        <taxon>Negativicutes</taxon>
        <taxon>Selenomonadales</taxon>
        <taxon>Sporomusaceae</taxon>
        <taxon>Anaerospora</taxon>
    </lineage>
</organism>
<protein>
    <submittedName>
        <fullName evidence="1">Uncharacterized protein</fullName>
    </submittedName>
</protein>
<dbReference type="RefSeq" id="WP_132073747.1">
    <property type="nucleotide sequence ID" value="NZ_SLUI01000001.1"/>
</dbReference>
<evidence type="ECO:0000313" key="1">
    <source>
        <dbReference type="EMBL" id="TCL39814.1"/>
    </source>
</evidence>
<dbReference type="OrthoDB" id="659938at2"/>
<gene>
    <name evidence="1" type="ORF">EV210_1019</name>
</gene>
<evidence type="ECO:0000313" key="2">
    <source>
        <dbReference type="Proteomes" id="UP000295063"/>
    </source>
</evidence>
<dbReference type="AlphaFoldDB" id="A0A4R1Q428"/>
<keyword evidence="2" id="KW-1185">Reference proteome</keyword>
<comment type="caution">
    <text evidence="1">The sequence shown here is derived from an EMBL/GenBank/DDBJ whole genome shotgun (WGS) entry which is preliminary data.</text>
</comment>
<accession>A0A4R1Q428</accession>
<sequence>MSEVAYEINWIERQHLPPAIPLVVLGNPEETGVGACCTIGQDGEPLLAVCLHYEHSIRTKAEWLGEYAFFGFAEDIYVLDLIDYSVQHWPLRGYVSEFFRCSDRLLAASACDLTCFDAAGKLVWESQGLGLDGVVVQDCANRYIRVSGEWDPPGGWVDAVLDAQTGEKIPGFYIGSGFYCRIVPGLRHPDDFTDLVRDIHYEADVWLWTAEQGMHRPERLEPTAEDLVEFDGVSVTRSLEETVEREFGQAASKPSWLLARLWHMTGGTILQAMDNVDENGKGFVDGGDYQFHVLIESAEGGVAVLEGRGDQSLNYVALSLAVRSEHMKAAQIEQLFRCLQAALLADVRQLAVCRIVVEDPEKNGYLFNYGWDGQKLLCNLDQE</sequence>